<evidence type="ECO:0000256" key="2">
    <source>
        <dbReference type="SAM" id="Phobius"/>
    </source>
</evidence>
<feature type="transmembrane region" description="Helical" evidence="2">
    <location>
        <begin position="339"/>
        <end position="363"/>
    </location>
</feature>
<proteinExistence type="predicted"/>
<gene>
    <name evidence="3" type="ORF">GCM10009606_33010</name>
</gene>
<feature type="region of interest" description="Disordered" evidence="1">
    <location>
        <begin position="1"/>
        <end position="42"/>
    </location>
</feature>
<feature type="transmembrane region" description="Helical" evidence="2">
    <location>
        <begin position="401"/>
        <end position="420"/>
    </location>
</feature>
<dbReference type="Proteomes" id="UP001499979">
    <property type="component" value="Unassembled WGS sequence"/>
</dbReference>
<feature type="compositionally biased region" description="Low complexity" evidence="1">
    <location>
        <begin position="719"/>
        <end position="745"/>
    </location>
</feature>
<feature type="transmembrane region" description="Helical" evidence="2">
    <location>
        <begin position="252"/>
        <end position="270"/>
    </location>
</feature>
<keyword evidence="2" id="KW-0812">Transmembrane</keyword>
<organism evidence="3 4">
    <name type="scientific">Nocardioides aquiterrae</name>
    <dbReference type="NCBI Taxonomy" id="203799"/>
    <lineage>
        <taxon>Bacteria</taxon>
        <taxon>Bacillati</taxon>
        <taxon>Actinomycetota</taxon>
        <taxon>Actinomycetes</taxon>
        <taxon>Propionibacteriales</taxon>
        <taxon>Nocardioidaceae</taxon>
        <taxon>Nocardioides</taxon>
    </lineage>
</organism>
<feature type="compositionally biased region" description="Low complexity" evidence="1">
    <location>
        <begin position="16"/>
        <end position="27"/>
    </location>
</feature>
<keyword evidence="2" id="KW-1133">Transmembrane helix</keyword>
<keyword evidence="4" id="KW-1185">Reference proteome</keyword>
<feature type="compositionally biased region" description="Polar residues" evidence="1">
    <location>
        <begin position="746"/>
        <end position="755"/>
    </location>
</feature>
<dbReference type="RefSeq" id="WP_343908694.1">
    <property type="nucleotide sequence ID" value="NZ_BAAAJE010000017.1"/>
</dbReference>
<comment type="caution">
    <text evidence="3">The sequence shown here is derived from an EMBL/GenBank/DDBJ whole genome shotgun (WGS) entry which is preliminary data.</text>
</comment>
<feature type="region of interest" description="Disordered" evidence="1">
    <location>
        <begin position="524"/>
        <end position="555"/>
    </location>
</feature>
<sequence>MTTTGEREEPARHTARSPAAPAPARAAGVQLMGEMPGSGYRETPALARRADGQVVQLTPLLYLLLSELDGDRTPAELADALSTATGRQVSAENVEQLTDKLRRLGLAATTDGAEPELRRSNPLLALRFKAVVSDPDRTRRLTAPFARLFNPVLVLAVVAVFAWITWWVLFERGLASATHDAFARPGLLLAVLAITVLSAGFHEFGHAAAARRGGATPGAMGVGLYLIWPAFYTDVTDSYRLGRGGRLRTDLGGLYFNALVAVATTLTWWATDYDALLLLVATQVLQMLHQLLPLVRFDGYHVLADLTGVPDLFQRIGPTLKGLLPWHWRDREARVLKPWARAVVSVWVLTVVPVLAITLLLIVTTFPRVVGSALASSRLQWDQLTAAADHGDLIAVVARGLAALIVLLPPLAIGVALGRLARRGARSVWTRTDGRPVRRGVALVTAAALVAGLAWVWWPSPDRYRPVQAYEGGTLTDAIPLARPAALTEVGAQGRAAIYLPPGRQAPTRDHPMLAAVLVPHGTGQAPATADQAGAADDGSTGSTGSTATEPQPWVFPIDQPLAPEEGDNQALAVNTTDDTVTYDVAFALVWEDGDGTVDNTNEAYALASCDGCAAVAVAFQVVLVTGQTNVAIPQNVSVSVTSGCVGCLTYALAVQLFVTLDGPLSDAAMTRLDELWQQIMAFAGHLEDVPLDQIQAQLSEYESQVLAIIEEDQGLGAGPSTSPSTDPSSSPTTGTSATPSADPSGSPTPTATVGTPSDSSSAQPSEGSSGGSSPTPTPSDTAEPTPTTTATPSAETTTPASASSTP</sequence>
<dbReference type="EMBL" id="BAAAJE010000017">
    <property type="protein sequence ID" value="GAA1151830.1"/>
    <property type="molecule type" value="Genomic_DNA"/>
</dbReference>
<feature type="transmembrane region" description="Helical" evidence="2">
    <location>
        <begin position="440"/>
        <end position="458"/>
    </location>
</feature>
<accession>A0ABP4F1G2</accession>
<feature type="compositionally biased region" description="Low complexity" evidence="1">
    <location>
        <begin position="524"/>
        <end position="549"/>
    </location>
</feature>
<evidence type="ECO:0000256" key="1">
    <source>
        <dbReference type="SAM" id="MobiDB-lite"/>
    </source>
</evidence>
<evidence type="ECO:0000313" key="3">
    <source>
        <dbReference type="EMBL" id="GAA1151830.1"/>
    </source>
</evidence>
<feature type="compositionally biased region" description="Low complexity" evidence="1">
    <location>
        <begin position="756"/>
        <end position="807"/>
    </location>
</feature>
<feature type="transmembrane region" description="Helical" evidence="2">
    <location>
        <begin position="181"/>
        <end position="201"/>
    </location>
</feature>
<feature type="transmembrane region" description="Helical" evidence="2">
    <location>
        <begin position="213"/>
        <end position="232"/>
    </location>
</feature>
<feature type="region of interest" description="Disordered" evidence="1">
    <location>
        <begin position="715"/>
        <end position="807"/>
    </location>
</feature>
<feature type="transmembrane region" description="Helical" evidence="2">
    <location>
        <begin position="148"/>
        <end position="169"/>
    </location>
</feature>
<protein>
    <recommendedName>
        <fullName evidence="5">Peptide zinc metalloprotease protein</fullName>
    </recommendedName>
</protein>
<reference evidence="4" key="1">
    <citation type="journal article" date="2019" name="Int. J. Syst. Evol. Microbiol.">
        <title>The Global Catalogue of Microorganisms (GCM) 10K type strain sequencing project: providing services to taxonomists for standard genome sequencing and annotation.</title>
        <authorList>
            <consortium name="The Broad Institute Genomics Platform"/>
            <consortium name="The Broad Institute Genome Sequencing Center for Infectious Disease"/>
            <person name="Wu L."/>
            <person name="Ma J."/>
        </authorList>
    </citation>
    <scope>NUCLEOTIDE SEQUENCE [LARGE SCALE GENOMIC DNA]</scope>
    <source>
        <strain evidence="4">JCM 11813</strain>
    </source>
</reference>
<evidence type="ECO:0000313" key="4">
    <source>
        <dbReference type="Proteomes" id="UP001499979"/>
    </source>
</evidence>
<keyword evidence="2" id="KW-0472">Membrane</keyword>
<feature type="compositionally biased region" description="Basic and acidic residues" evidence="1">
    <location>
        <begin position="1"/>
        <end position="12"/>
    </location>
</feature>
<evidence type="ECO:0008006" key="5">
    <source>
        <dbReference type="Google" id="ProtNLM"/>
    </source>
</evidence>
<name>A0ABP4F1G2_9ACTN</name>